<dbReference type="GO" id="GO:0005886">
    <property type="term" value="C:plasma membrane"/>
    <property type="evidence" value="ECO:0007669"/>
    <property type="project" value="TreeGrafter"/>
</dbReference>
<keyword evidence="2 8" id="KW-0812">Transmembrane</keyword>
<reference evidence="11" key="1">
    <citation type="submission" date="2021-09" db="EMBL/GenBank/DDBJ databases">
        <authorList>
            <consortium name="AG Swart"/>
            <person name="Singh M."/>
            <person name="Singh A."/>
            <person name="Seah K."/>
            <person name="Emmerich C."/>
        </authorList>
    </citation>
    <scope>NUCLEOTIDE SEQUENCE</scope>
    <source>
        <strain evidence="11">ATCC30299</strain>
    </source>
</reference>
<evidence type="ECO:0000256" key="7">
    <source>
        <dbReference type="ARBA" id="ARBA00023224"/>
    </source>
</evidence>
<dbReference type="PRINTS" id="PR02000">
    <property type="entry name" value="GCR1PLANT"/>
</dbReference>
<dbReference type="PROSITE" id="PS50262">
    <property type="entry name" value="G_PROTEIN_RECEP_F1_2"/>
    <property type="match status" value="1"/>
</dbReference>
<evidence type="ECO:0000256" key="5">
    <source>
        <dbReference type="ARBA" id="ARBA00023136"/>
    </source>
</evidence>
<protein>
    <recommendedName>
        <fullName evidence="13">G-protein coupled receptors family 2 profile 2 domain-containing protein</fullName>
    </recommendedName>
</protein>
<dbReference type="SUPFAM" id="SSF81321">
    <property type="entry name" value="Family A G protein-coupled receptor-like"/>
    <property type="match status" value="1"/>
</dbReference>
<feature type="transmembrane region" description="Helical" evidence="8">
    <location>
        <begin position="170"/>
        <end position="188"/>
    </location>
</feature>
<proteinExistence type="predicted"/>
<comment type="caution">
    <text evidence="11">The sequence shown here is derived from an EMBL/GenBank/DDBJ whole genome shotgun (WGS) entry which is preliminary data.</text>
</comment>
<dbReference type="PANTHER" id="PTHR23112">
    <property type="entry name" value="G PROTEIN-COUPLED RECEPTOR 157-RELATED"/>
    <property type="match status" value="1"/>
</dbReference>
<feature type="transmembrane region" description="Helical" evidence="8">
    <location>
        <begin position="46"/>
        <end position="67"/>
    </location>
</feature>
<dbReference type="PROSITE" id="PS50261">
    <property type="entry name" value="G_PROTEIN_RECEP_F2_4"/>
    <property type="match status" value="1"/>
</dbReference>
<dbReference type="Gene3D" id="1.20.1070.10">
    <property type="entry name" value="Rhodopsin 7-helix transmembrane proteins"/>
    <property type="match status" value="1"/>
</dbReference>
<dbReference type="InterPro" id="IPR017981">
    <property type="entry name" value="GPCR_2-like_7TM"/>
</dbReference>
<feature type="transmembrane region" description="Helical" evidence="8">
    <location>
        <begin position="12"/>
        <end position="34"/>
    </location>
</feature>
<dbReference type="PANTHER" id="PTHR23112:SF0">
    <property type="entry name" value="TRANSMEMBRANE PROTEIN 116"/>
    <property type="match status" value="1"/>
</dbReference>
<keyword evidence="12" id="KW-1185">Reference proteome</keyword>
<dbReference type="GO" id="GO:0007166">
    <property type="term" value="P:cell surface receptor signaling pathway"/>
    <property type="evidence" value="ECO:0007669"/>
    <property type="project" value="InterPro"/>
</dbReference>
<keyword evidence="5 8" id="KW-0472">Membrane</keyword>
<dbReference type="GO" id="GO:0004930">
    <property type="term" value="F:G protein-coupled receptor activity"/>
    <property type="evidence" value="ECO:0007669"/>
    <property type="project" value="UniProtKB-KW"/>
</dbReference>
<evidence type="ECO:0000259" key="9">
    <source>
        <dbReference type="PROSITE" id="PS50261"/>
    </source>
</evidence>
<evidence type="ECO:0000313" key="12">
    <source>
        <dbReference type="Proteomes" id="UP001162131"/>
    </source>
</evidence>
<evidence type="ECO:0000256" key="3">
    <source>
        <dbReference type="ARBA" id="ARBA00022989"/>
    </source>
</evidence>
<evidence type="ECO:0000256" key="6">
    <source>
        <dbReference type="ARBA" id="ARBA00023170"/>
    </source>
</evidence>
<keyword evidence="3 8" id="KW-1133">Transmembrane helix</keyword>
<dbReference type="InterPro" id="IPR022340">
    <property type="entry name" value="GPCR_GCR1_put"/>
</dbReference>
<gene>
    <name evidence="11" type="ORF">BSTOLATCC_MIC25409</name>
</gene>
<feature type="domain" description="G-protein coupled receptors family 2 profile 2" evidence="9">
    <location>
        <begin position="11"/>
        <end position="271"/>
    </location>
</feature>
<name>A0AAU9JER9_9CILI</name>
<keyword evidence="7" id="KW-0807">Transducer</keyword>
<dbReference type="InterPro" id="IPR022343">
    <property type="entry name" value="GCR1-cAMP_receptor"/>
</dbReference>
<evidence type="ECO:0000256" key="4">
    <source>
        <dbReference type="ARBA" id="ARBA00023040"/>
    </source>
</evidence>
<keyword evidence="4" id="KW-0297">G-protein coupled receptor</keyword>
<evidence type="ECO:0008006" key="13">
    <source>
        <dbReference type="Google" id="ProtNLM"/>
    </source>
</evidence>
<feature type="transmembrane region" description="Helical" evidence="8">
    <location>
        <begin position="113"/>
        <end position="132"/>
    </location>
</feature>
<evidence type="ECO:0000259" key="10">
    <source>
        <dbReference type="PROSITE" id="PS50262"/>
    </source>
</evidence>
<evidence type="ECO:0000313" key="11">
    <source>
        <dbReference type="EMBL" id="CAG9320174.1"/>
    </source>
</evidence>
<evidence type="ECO:0000256" key="8">
    <source>
        <dbReference type="SAM" id="Phobius"/>
    </source>
</evidence>
<dbReference type="InterPro" id="IPR017452">
    <property type="entry name" value="GPCR_Rhodpsn_7TM"/>
</dbReference>
<dbReference type="Proteomes" id="UP001162131">
    <property type="component" value="Unassembled WGS sequence"/>
</dbReference>
<feature type="transmembrane region" description="Helical" evidence="8">
    <location>
        <begin position="244"/>
        <end position="270"/>
    </location>
</feature>
<dbReference type="Pfam" id="PF05462">
    <property type="entry name" value="Dicty_CAR"/>
    <property type="match status" value="1"/>
</dbReference>
<dbReference type="PRINTS" id="PR02001">
    <property type="entry name" value="GCR1CAMPR"/>
</dbReference>
<feature type="domain" description="G-protein coupled receptors family 1 profile" evidence="10">
    <location>
        <begin position="25"/>
        <end position="267"/>
    </location>
</feature>
<feature type="transmembrane region" description="Helical" evidence="8">
    <location>
        <begin position="217"/>
        <end position="238"/>
    </location>
</feature>
<accession>A0AAU9JER9</accession>
<dbReference type="EMBL" id="CAJZBQ010000024">
    <property type="protein sequence ID" value="CAG9320174.1"/>
    <property type="molecule type" value="Genomic_DNA"/>
</dbReference>
<evidence type="ECO:0000256" key="1">
    <source>
        <dbReference type="ARBA" id="ARBA00004141"/>
    </source>
</evidence>
<dbReference type="GO" id="GO:0007189">
    <property type="term" value="P:adenylate cyclase-activating G protein-coupled receptor signaling pathway"/>
    <property type="evidence" value="ECO:0007669"/>
    <property type="project" value="TreeGrafter"/>
</dbReference>
<organism evidence="11 12">
    <name type="scientific">Blepharisma stoltei</name>
    <dbReference type="NCBI Taxonomy" id="1481888"/>
    <lineage>
        <taxon>Eukaryota</taxon>
        <taxon>Sar</taxon>
        <taxon>Alveolata</taxon>
        <taxon>Ciliophora</taxon>
        <taxon>Postciliodesmatophora</taxon>
        <taxon>Heterotrichea</taxon>
        <taxon>Heterotrichida</taxon>
        <taxon>Blepharismidae</taxon>
        <taxon>Blepharisma</taxon>
    </lineage>
</organism>
<sequence>MTFSSEEKEILYYVEISSAIPSFLGTSFICLAYIYFKELRGFTFRLVVYLAIADMFTALSFAVPHYLSQELCLIQALVLNYSSLASVLWTSVIAFTLYRGVVNEEMELEGSEINCIFFAWGIPLLLEFLPFITESYGYAEGWCWIKIQNLESDINFQSATYRYGMIWRMVTYYIPLWIVIIYNCLVYWKVTNRVMETMDDVSSDNRTRHLILNRLRLYPFILVFCQVPVTIHRIYAFFDYNELAMFILAICAGFFLLINGFLNAFVYGFTDSVKQSIRKRLYPEEFVQIRNANTLFGSVESQSALFLGSTLM</sequence>
<dbReference type="AlphaFoldDB" id="A0AAU9JER9"/>
<keyword evidence="6" id="KW-0675">Receptor</keyword>
<feature type="transmembrane region" description="Helical" evidence="8">
    <location>
        <begin position="79"/>
        <end position="101"/>
    </location>
</feature>
<comment type="subcellular location">
    <subcellularLocation>
        <location evidence="1">Membrane</location>
        <topology evidence="1">Multi-pass membrane protein</topology>
    </subcellularLocation>
</comment>
<evidence type="ECO:0000256" key="2">
    <source>
        <dbReference type="ARBA" id="ARBA00022692"/>
    </source>
</evidence>